<dbReference type="Proteomes" id="UP000001192">
    <property type="component" value="Chromosome 2"/>
</dbReference>
<dbReference type="AlphaFoldDB" id="B2JL87"/>
<keyword evidence="3" id="KW-0378">Hydrolase</keyword>
<protein>
    <recommendedName>
        <fullName evidence="6">JAB domain-containing protein</fullName>
    </recommendedName>
</protein>
<dbReference type="Pfam" id="PF14464">
    <property type="entry name" value="Prok-JAB"/>
    <property type="match status" value="1"/>
</dbReference>
<organism evidence="7 8">
    <name type="scientific">Paraburkholderia phymatum (strain DSM 17167 / CIP 108236 / LMG 21445 / STM815)</name>
    <name type="common">Burkholderia phymatum</name>
    <dbReference type="NCBI Taxonomy" id="391038"/>
    <lineage>
        <taxon>Bacteria</taxon>
        <taxon>Pseudomonadati</taxon>
        <taxon>Pseudomonadota</taxon>
        <taxon>Betaproteobacteria</taxon>
        <taxon>Burkholderiales</taxon>
        <taxon>Burkholderiaceae</taxon>
        <taxon>Paraburkholderia</taxon>
    </lineage>
</organism>
<evidence type="ECO:0000259" key="6">
    <source>
        <dbReference type="Pfam" id="PF14464"/>
    </source>
</evidence>
<keyword evidence="2" id="KW-0479">Metal-binding</keyword>
<dbReference type="EMBL" id="CP001044">
    <property type="protein sequence ID" value="ACC74055.1"/>
    <property type="molecule type" value="Genomic_DNA"/>
</dbReference>
<dbReference type="GO" id="GO:0008237">
    <property type="term" value="F:metallopeptidase activity"/>
    <property type="evidence" value="ECO:0007669"/>
    <property type="project" value="UniProtKB-KW"/>
</dbReference>
<dbReference type="GO" id="GO:0046872">
    <property type="term" value="F:metal ion binding"/>
    <property type="evidence" value="ECO:0007669"/>
    <property type="project" value="UniProtKB-KW"/>
</dbReference>
<dbReference type="SUPFAM" id="SSF102712">
    <property type="entry name" value="JAB1/MPN domain"/>
    <property type="match status" value="1"/>
</dbReference>
<dbReference type="eggNOG" id="COG1310">
    <property type="taxonomic scope" value="Bacteria"/>
</dbReference>
<dbReference type="GO" id="GO:0006508">
    <property type="term" value="P:proteolysis"/>
    <property type="evidence" value="ECO:0007669"/>
    <property type="project" value="UniProtKB-KW"/>
</dbReference>
<evidence type="ECO:0000313" key="7">
    <source>
        <dbReference type="EMBL" id="ACC74055.1"/>
    </source>
</evidence>
<dbReference type="InterPro" id="IPR028090">
    <property type="entry name" value="JAB_dom_prok"/>
</dbReference>
<name>B2JL87_PARP8</name>
<keyword evidence="8" id="KW-1185">Reference proteome</keyword>
<feature type="domain" description="JAB" evidence="6">
    <location>
        <begin position="16"/>
        <end position="104"/>
    </location>
</feature>
<evidence type="ECO:0000313" key="8">
    <source>
        <dbReference type="Proteomes" id="UP000001192"/>
    </source>
</evidence>
<gene>
    <name evidence="7" type="ordered locus">Bphy_4964</name>
</gene>
<evidence type="ECO:0000256" key="5">
    <source>
        <dbReference type="ARBA" id="ARBA00023049"/>
    </source>
</evidence>
<dbReference type="STRING" id="391038.Bphy_4964"/>
<proteinExistence type="predicted"/>
<keyword evidence="1" id="KW-0645">Protease</keyword>
<evidence type="ECO:0000256" key="4">
    <source>
        <dbReference type="ARBA" id="ARBA00022833"/>
    </source>
</evidence>
<accession>B2JL87</accession>
<evidence type="ECO:0000256" key="3">
    <source>
        <dbReference type="ARBA" id="ARBA00022801"/>
    </source>
</evidence>
<reference evidence="8" key="1">
    <citation type="journal article" date="2014" name="Stand. Genomic Sci.">
        <title>Complete genome sequence of Burkholderia phymatum STM815(T), a broad host range and efficient nitrogen-fixing symbiont of Mimosa species.</title>
        <authorList>
            <person name="Moulin L."/>
            <person name="Klonowska A."/>
            <person name="Caroline B."/>
            <person name="Booth K."/>
            <person name="Vriezen J.A."/>
            <person name="Melkonian R."/>
            <person name="James E.K."/>
            <person name="Young J.P."/>
            <person name="Bena G."/>
            <person name="Hauser L."/>
            <person name="Land M."/>
            <person name="Kyrpides N."/>
            <person name="Bruce D."/>
            <person name="Chain P."/>
            <person name="Copeland A."/>
            <person name="Pitluck S."/>
            <person name="Woyke T."/>
            <person name="Lizotte-Waniewski M."/>
            <person name="Bristow J."/>
            <person name="Riley M."/>
        </authorList>
    </citation>
    <scope>NUCLEOTIDE SEQUENCE [LARGE SCALE GENOMIC DNA]</scope>
    <source>
        <strain evidence="8">DSM 17167 / CIP 108236 / LMG 21445 / STM815</strain>
    </source>
</reference>
<dbReference type="Gene3D" id="3.40.140.10">
    <property type="entry name" value="Cytidine Deaminase, domain 2"/>
    <property type="match status" value="1"/>
</dbReference>
<dbReference type="HOGENOM" id="CLU_123228_2_1_4"/>
<dbReference type="KEGG" id="bph:Bphy_4964"/>
<keyword evidence="5" id="KW-0482">Metalloprotease</keyword>
<keyword evidence="4" id="KW-0862">Zinc</keyword>
<evidence type="ECO:0000256" key="2">
    <source>
        <dbReference type="ARBA" id="ARBA00022723"/>
    </source>
</evidence>
<evidence type="ECO:0000256" key="1">
    <source>
        <dbReference type="ARBA" id="ARBA00022670"/>
    </source>
</evidence>
<sequence>MMGWSVGQLFARDLTANTVEVEMATVLAPTRAAWARVTFNTERAMSEREALFKKGLHCVGIWHIHPESSPSPSTEDRLLAREHALAARPQLAGIVFVIVGTAQPPAGLRVWVDDGVDLHEAISDEIKQ</sequence>